<dbReference type="AlphaFoldDB" id="K0REC2"/>
<reference evidence="2 3" key="1">
    <citation type="journal article" date="2012" name="Genome Biol.">
        <title>Genome and low-iron response of an oceanic diatom adapted to chronic iron limitation.</title>
        <authorList>
            <person name="Lommer M."/>
            <person name="Specht M."/>
            <person name="Roy A.S."/>
            <person name="Kraemer L."/>
            <person name="Andreson R."/>
            <person name="Gutowska M.A."/>
            <person name="Wolf J."/>
            <person name="Bergner S.V."/>
            <person name="Schilhabel M.B."/>
            <person name="Klostermeier U.C."/>
            <person name="Beiko R.G."/>
            <person name="Rosenstiel P."/>
            <person name="Hippler M."/>
            <person name="Laroche J."/>
        </authorList>
    </citation>
    <scope>NUCLEOTIDE SEQUENCE [LARGE SCALE GENOMIC DNA]</scope>
    <source>
        <strain evidence="2 3">CCMP1005</strain>
    </source>
</reference>
<evidence type="ECO:0000313" key="2">
    <source>
        <dbReference type="EMBL" id="EJK47411.1"/>
    </source>
</evidence>
<feature type="non-terminal residue" evidence="2">
    <location>
        <position position="1"/>
    </location>
</feature>
<evidence type="ECO:0000256" key="1">
    <source>
        <dbReference type="SAM" id="MobiDB-lite"/>
    </source>
</evidence>
<protein>
    <submittedName>
        <fullName evidence="2">Uncharacterized protein</fullName>
    </submittedName>
</protein>
<name>K0REC2_THAOC</name>
<feature type="region of interest" description="Disordered" evidence="1">
    <location>
        <begin position="75"/>
        <end position="152"/>
    </location>
</feature>
<proteinExistence type="predicted"/>
<gene>
    <name evidence="2" type="ORF">THAOC_33868</name>
</gene>
<dbReference type="Proteomes" id="UP000266841">
    <property type="component" value="Unassembled WGS sequence"/>
</dbReference>
<dbReference type="EMBL" id="AGNL01046982">
    <property type="protein sequence ID" value="EJK47411.1"/>
    <property type="molecule type" value="Genomic_DNA"/>
</dbReference>
<feature type="compositionally biased region" description="Basic and acidic residues" evidence="1">
    <location>
        <begin position="136"/>
        <end position="152"/>
    </location>
</feature>
<accession>K0REC2</accession>
<organism evidence="2 3">
    <name type="scientific">Thalassiosira oceanica</name>
    <name type="common">Marine diatom</name>
    <dbReference type="NCBI Taxonomy" id="159749"/>
    <lineage>
        <taxon>Eukaryota</taxon>
        <taxon>Sar</taxon>
        <taxon>Stramenopiles</taxon>
        <taxon>Ochrophyta</taxon>
        <taxon>Bacillariophyta</taxon>
        <taxon>Coscinodiscophyceae</taxon>
        <taxon>Thalassiosirophycidae</taxon>
        <taxon>Thalassiosirales</taxon>
        <taxon>Thalassiosiraceae</taxon>
        <taxon>Thalassiosira</taxon>
    </lineage>
</organism>
<sequence>RGGWDWRRSVGARCLAVDGRATRSGPAWGAAESAATMPVETAALPRSSASGGKALAEEAGIGDAQLAHAVRQYSPARRGHINEQRQRWDRVRPVQGMPRFRLSQRKRPLAEIPRTKTSRTYRHASGYGCNNQQSGREQHDHSAGKGEKTSTN</sequence>
<evidence type="ECO:0000313" key="3">
    <source>
        <dbReference type="Proteomes" id="UP000266841"/>
    </source>
</evidence>
<keyword evidence="3" id="KW-1185">Reference proteome</keyword>
<feature type="compositionally biased region" description="Basic and acidic residues" evidence="1">
    <location>
        <begin position="80"/>
        <end position="92"/>
    </location>
</feature>
<comment type="caution">
    <text evidence="2">The sequence shown here is derived from an EMBL/GenBank/DDBJ whole genome shotgun (WGS) entry which is preliminary data.</text>
</comment>